<comment type="similarity">
    <text evidence="5">Belongs to the PTH family.</text>
</comment>
<keyword evidence="4" id="KW-0694">RNA-binding</keyword>
<proteinExistence type="inferred from homology"/>
<dbReference type="STRING" id="212602.A0A420HC44"/>
<evidence type="ECO:0000313" key="6">
    <source>
        <dbReference type="EMBL" id="RKF54965.1"/>
    </source>
</evidence>
<evidence type="ECO:0000256" key="4">
    <source>
        <dbReference type="ARBA" id="ARBA00022884"/>
    </source>
</evidence>
<evidence type="ECO:0000313" key="7">
    <source>
        <dbReference type="Proteomes" id="UP000286134"/>
    </source>
</evidence>
<keyword evidence="3 6" id="KW-0378">Hydrolase</keyword>
<evidence type="ECO:0000256" key="1">
    <source>
        <dbReference type="ARBA" id="ARBA00013260"/>
    </source>
</evidence>
<dbReference type="InterPro" id="IPR018171">
    <property type="entry name" value="Pept_tRNA_hydro_CS"/>
</dbReference>
<evidence type="ECO:0000256" key="2">
    <source>
        <dbReference type="ARBA" id="ARBA00022555"/>
    </source>
</evidence>
<name>A0A420HC44_9PEZI</name>
<gene>
    <name evidence="6" type="ORF">OnM2_093021</name>
</gene>
<reference evidence="6 7" key="1">
    <citation type="journal article" date="2018" name="BMC Genomics">
        <title>Comparative genome analyses reveal sequence features reflecting distinct modes of host-adaptation between dicot and monocot powdery mildew.</title>
        <authorList>
            <person name="Wu Y."/>
            <person name="Ma X."/>
            <person name="Pan Z."/>
            <person name="Kale S.D."/>
            <person name="Song Y."/>
            <person name="King H."/>
            <person name="Zhang Q."/>
            <person name="Presley C."/>
            <person name="Deng X."/>
            <person name="Wei C.I."/>
            <person name="Xiao S."/>
        </authorList>
    </citation>
    <scope>NUCLEOTIDE SEQUENCE [LARGE SCALE GENOMIC DNA]</scope>
    <source>
        <strain evidence="6">UMSG2</strain>
    </source>
</reference>
<dbReference type="Pfam" id="PF01195">
    <property type="entry name" value="Pept_tRNA_hydro"/>
    <property type="match status" value="1"/>
</dbReference>
<dbReference type="PANTHER" id="PTHR17224:SF1">
    <property type="entry name" value="PEPTIDYL-TRNA HYDROLASE"/>
    <property type="match status" value="1"/>
</dbReference>
<dbReference type="EC" id="3.1.1.29" evidence="1"/>
<dbReference type="InterPro" id="IPR001328">
    <property type="entry name" value="Pept_tRNA_hydro"/>
</dbReference>
<dbReference type="EMBL" id="MCFK01009354">
    <property type="protein sequence ID" value="RKF54965.1"/>
    <property type="molecule type" value="Genomic_DNA"/>
</dbReference>
<protein>
    <recommendedName>
        <fullName evidence="1">peptidyl-tRNA hydrolase</fullName>
        <ecNumber evidence="1">3.1.1.29</ecNumber>
    </recommendedName>
</protein>
<dbReference type="SUPFAM" id="SSF53178">
    <property type="entry name" value="Peptidyl-tRNA hydrolase-like"/>
    <property type="match status" value="1"/>
</dbReference>
<dbReference type="OrthoDB" id="1711136at2759"/>
<dbReference type="NCBIfam" id="TIGR00447">
    <property type="entry name" value="pth"/>
    <property type="match status" value="1"/>
</dbReference>
<dbReference type="PROSITE" id="PS01196">
    <property type="entry name" value="PEPT_TRNA_HYDROL_2"/>
    <property type="match status" value="1"/>
</dbReference>
<sequence>MVGQHLLVCSIGNPAPYENTLHSAGHVVLSALARMLSYNFEKTRGQNGSHVSIGQDYILWRSGSYMNVSGSAVAKAWKLYGGKKLVILHDELELPLGNVKVTSGLSSAKGHNGLKSMLTKDYTRIGIGIGRPSSRESDLVAAYVLRKIQGHERSKFEACASKVLEELQKISYDKKT</sequence>
<dbReference type="GO" id="GO:0004045">
    <property type="term" value="F:peptidyl-tRNA hydrolase activity"/>
    <property type="evidence" value="ECO:0007669"/>
    <property type="project" value="UniProtKB-EC"/>
</dbReference>
<evidence type="ECO:0000256" key="3">
    <source>
        <dbReference type="ARBA" id="ARBA00022801"/>
    </source>
</evidence>
<dbReference type="Gene3D" id="3.40.50.1470">
    <property type="entry name" value="Peptidyl-tRNA hydrolase"/>
    <property type="match status" value="1"/>
</dbReference>
<dbReference type="PANTHER" id="PTHR17224">
    <property type="entry name" value="PEPTIDYL-TRNA HYDROLASE"/>
    <property type="match status" value="1"/>
</dbReference>
<keyword evidence="7" id="KW-1185">Reference proteome</keyword>
<dbReference type="Proteomes" id="UP000286134">
    <property type="component" value="Unassembled WGS sequence"/>
</dbReference>
<keyword evidence="2" id="KW-0820">tRNA-binding</keyword>
<organism evidence="6 7">
    <name type="scientific">Erysiphe neolycopersici</name>
    <dbReference type="NCBI Taxonomy" id="212602"/>
    <lineage>
        <taxon>Eukaryota</taxon>
        <taxon>Fungi</taxon>
        <taxon>Dikarya</taxon>
        <taxon>Ascomycota</taxon>
        <taxon>Pezizomycotina</taxon>
        <taxon>Leotiomycetes</taxon>
        <taxon>Erysiphales</taxon>
        <taxon>Erysiphaceae</taxon>
        <taxon>Erysiphe</taxon>
    </lineage>
</organism>
<comment type="caution">
    <text evidence="6">The sequence shown here is derived from an EMBL/GenBank/DDBJ whole genome shotgun (WGS) entry which is preliminary data.</text>
</comment>
<dbReference type="AlphaFoldDB" id="A0A420HC44"/>
<accession>A0A420HC44</accession>
<evidence type="ECO:0000256" key="5">
    <source>
        <dbReference type="ARBA" id="ARBA00038063"/>
    </source>
</evidence>
<dbReference type="InterPro" id="IPR036416">
    <property type="entry name" value="Pept_tRNA_hydro_sf"/>
</dbReference>
<dbReference type="GO" id="GO:0000049">
    <property type="term" value="F:tRNA binding"/>
    <property type="evidence" value="ECO:0007669"/>
    <property type="project" value="UniProtKB-KW"/>
</dbReference>